<reference evidence="5 6" key="1">
    <citation type="submission" date="2025-05" db="UniProtKB">
        <authorList>
            <consortium name="RefSeq"/>
        </authorList>
    </citation>
    <scope>IDENTIFICATION</scope>
    <source>
        <tissue evidence="5 6">Muscle</tissue>
    </source>
</reference>
<feature type="compositionally biased region" description="Low complexity" evidence="2">
    <location>
        <begin position="404"/>
        <end position="416"/>
    </location>
</feature>
<feature type="compositionally biased region" description="Polar residues" evidence="2">
    <location>
        <begin position="1126"/>
        <end position="1148"/>
    </location>
</feature>
<dbReference type="Gene3D" id="3.30.70.330">
    <property type="match status" value="1"/>
</dbReference>
<feature type="compositionally biased region" description="Polar residues" evidence="2">
    <location>
        <begin position="1223"/>
        <end position="1273"/>
    </location>
</feature>
<feature type="compositionally biased region" description="Polar residues" evidence="2">
    <location>
        <begin position="658"/>
        <end position="671"/>
    </location>
</feature>
<dbReference type="Pfam" id="PF12938">
    <property type="entry name" value="M_domain"/>
    <property type="match status" value="1"/>
</dbReference>
<evidence type="ECO:0000313" key="5">
    <source>
        <dbReference type="RefSeq" id="XP_013788452.2"/>
    </source>
</evidence>
<dbReference type="Proteomes" id="UP000694941">
    <property type="component" value="Unplaced"/>
</dbReference>
<evidence type="ECO:0000313" key="4">
    <source>
        <dbReference type="Proteomes" id="UP000694941"/>
    </source>
</evidence>
<dbReference type="GeneID" id="106472358"/>
<organism evidence="4 5">
    <name type="scientific">Limulus polyphemus</name>
    <name type="common">Atlantic horseshoe crab</name>
    <dbReference type="NCBI Taxonomy" id="6850"/>
    <lineage>
        <taxon>Eukaryota</taxon>
        <taxon>Metazoa</taxon>
        <taxon>Ecdysozoa</taxon>
        <taxon>Arthropoda</taxon>
        <taxon>Chelicerata</taxon>
        <taxon>Merostomata</taxon>
        <taxon>Xiphosura</taxon>
        <taxon>Limulidae</taxon>
        <taxon>Limulus</taxon>
    </lineage>
</organism>
<feature type="compositionally biased region" description="Polar residues" evidence="2">
    <location>
        <begin position="143"/>
        <end position="156"/>
    </location>
</feature>
<dbReference type="SMART" id="SM00360">
    <property type="entry name" value="RRM"/>
    <property type="match status" value="1"/>
</dbReference>
<evidence type="ECO:0000313" key="7">
    <source>
        <dbReference type="RefSeq" id="XP_022257434.1"/>
    </source>
</evidence>
<feature type="region of interest" description="Disordered" evidence="2">
    <location>
        <begin position="131"/>
        <end position="156"/>
    </location>
</feature>
<dbReference type="CDD" id="cd14284">
    <property type="entry name" value="UBA_GAWKY"/>
    <property type="match status" value="1"/>
</dbReference>
<dbReference type="SUPFAM" id="SSF54928">
    <property type="entry name" value="RNA-binding domain, RBD"/>
    <property type="match status" value="1"/>
</dbReference>
<feature type="compositionally biased region" description="Polar residues" evidence="2">
    <location>
        <begin position="1289"/>
        <end position="1301"/>
    </location>
</feature>
<dbReference type="InterPro" id="IPR052068">
    <property type="entry name" value="GW182_domain"/>
</dbReference>
<gene>
    <name evidence="5 6 7" type="primary">LOC106472358</name>
</gene>
<feature type="region of interest" description="Disordered" evidence="2">
    <location>
        <begin position="551"/>
        <end position="706"/>
    </location>
</feature>
<feature type="domain" description="RRM" evidence="3">
    <location>
        <begin position="1470"/>
        <end position="1537"/>
    </location>
</feature>
<keyword evidence="4" id="KW-1185">Reference proteome</keyword>
<feature type="compositionally biased region" description="Polar residues" evidence="2">
    <location>
        <begin position="425"/>
        <end position="444"/>
    </location>
</feature>
<dbReference type="InterPro" id="IPR035979">
    <property type="entry name" value="RBD_domain_sf"/>
</dbReference>
<accession>A0ABM1BTN9</accession>
<feature type="region of interest" description="Disordered" evidence="2">
    <location>
        <begin position="404"/>
        <end position="479"/>
    </location>
</feature>
<feature type="compositionally biased region" description="Low complexity" evidence="2">
    <location>
        <begin position="683"/>
        <end position="694"/>
    </location>
</feature>
<feature type="compositionally biased region" description="Polar residues" evidence="2">
    <location>
        <begin position="597"/>
        <end position="623"/>
    </location>
</feature>
<name>A0ABM1BTN9_LIMPO</name>
<evidence type="ECO:0000256" key="2">
    <source>
        <dbReference type="SAM" id="MobiDB-lite"/>
    </source>
</evidence>
<evidence type="ECO:0000259" key="3">
    <source>
        <dbReference type="SMART" id="SM00360"/>
    </source>
</evidence>
<feature type="region of interest" description="Disordered" evidence="2">
    <location>
        <begin position="778"/>
        <end position="804"/>
    </location>
</feature>
<feature type="compositionally biased region" description="Polar residues" evidence="2">
    <location>
        <begin position="453"/>
        <end position="478"/>
    </location>
</feature>
<feature type="region of interest" description="Disordered" evidence="2">
    <location>
        <begin position="1170"/>
        <end position="1303"/>
    </location>
</feature>
<dbReference type="RefSeq" id="XP_022257431.1">
    <property type="nucleotide sequence ID" value="XM_022401723.1"/>
</dbReference>
<feature type="compositionally biased region" description="Polar residues" evidence="2">
    <location>
        <begin position="1170"/>
        <end position="1182"/>
    </location>
</feature>
<evidence type="ECO:0000256" key="1">
    <source>
        <dbReference type="ARBA" id="ARBA00022884"/>
    </source>
</evidence>
<dbReference type="RefSeq" id="XP_013788452.2">
    <property type="nucleotide sequence ID" value="XM_013932998.2"/>
</dbReference>
<protein>
    <submittedName>
        <fullName evidence="5 6">Protein Gawky-like isoform X1</fullName>
    </submittedName>
</protein>
<feature type="region of interest" description="Disordered" evidence="2">
    <location>
        <begin position="1126"/>
        <end position="1157"/>
    </location>
</feature>
<feature type="compositionally biased region" description="Polar residues" evidence="2">
    <location>
        <begin position="554"/>
        <end position="577"/>
    </location>
</feature>
<sequence length="1659" mass="177798">MEQPTEENGSNREDGALKAHGETKGSDILNHFNTNFEQSLGDSHTVFIKGLGGYPLTSTSGSVITSSSFPGVQGTINFSTSIERNFYNYNAHFEDEIPQKSSNRASQCSSSSMEARCTQYQEGTHMCSNSQSAQSPKLDCGESGTQGSSLTATTKNPSGAKFSELYCSSQIDSSSTLQPVPWQNMQQALNHLKDLSCPMLESLLPEIGTESDTPSLVKKSNIDSHSTGTLLDVTKMKNYPSKARSDVVLENFDENDIIKEKTKLCNAHNTIFSKWQGTTDDMSSSFIGSHIPNLDIMNNQNNKIVGSRNDSAFSTTQNSYTSQNTSEKFKGYEGLIGAVGGCDPSFENNNYEEAKNLQKTKQKRVPPIRLGLLGGGENSLSNGTSTWGLTPPGNAAASNWNVNSNGNAGNQWNSAGRQGGPSMPPDSNCSGQGMSPPKQHSTWAQAAGKGLTGPSQTNGNPTNGNRSIGSVDQGSHGANDQLVKPCIEEYLSEHQISAVLSEGWGQSTINQDTLWDVPLSPHSNSKEGNSFVWKAPANNGTEIWENNIRHRNKGSNVNAPSRNNSQPWGHTPSTNIGGTWGEEEDNTNMWTGVPQPEGNNWSGIDNGSNMWGSSSHNNRQGQWTGPGHGGSWDESGGGEGSSGPGNGQDGGGPAWNPVNKTPNIGTWSPVTTPKKDLQASGWEESSSTQRRSTSGFDDGTSVWGNPQRQVKASNWKEMPLAKPVNGMGGPGMVGNNMISCGPNIPPVGPGMIHLPPPINPSSKPDMGTSMWGKMPPTNHGQNWPDMPRRDTQGSGTWDESHMQPILKNMPGTTGWGESMGPPFWGAKPKSTTLPSWFEGHVDTSNWIPMKGGKPLTRDLICASKQFRLLSEMGFKKEDVENTLRSNNMNFEEALAELQAIANRENAMMDVFGSNQKMRHNMADDANFIDHSGDISCGPGTVHSYGGGYSGAQGFKHQVKGSAINSNSPSLLNNAAIGGQQSSLGAGNSITGMSQALMQKLLQQQSSPFGLANMHQNALGGQGGRMNQPSASHLKVLVQQIQMAVQAGHLNPQILNQPLAPQTLQLLYQLLQQIKVLHQIQQQLHVPQQFGKGGPTPTQLNVYVTQTKQRIHNLRNQIAAQQAHFIKQQQIHQAPQSANLSGPQQSSKDMFNPSFDHLTNLTSDLHDLSIQETPTPQTHSRLSQWKLPTLDKEERNSPMGNTESNNLGDFSRAPGTMSKPAASMHTSHSSSNMQSLISNHDNTWSSLPHTLNNAETWPESSSPADTTRSTRIGPSNSNLNISSSASVTSLEPTSNITSSVSDNEAKEATASTCSVSSSSSQPSYNLNDLVTEFEPGKPWKGNSRMKNIEDDPHITPGSVTRSPLSLNTIKDTDLLGWTSKSRPLTTSSGDSLVASLASLTSNPWTFNSASCNGSALNKYNGSKSSWGLSSGEVWGAPGSKIQRPPPGLPGQGKGTSSCWGSNPAWDKQNSFLVLRNLTPQIDGSTLKTLCMQHGPLLLFHLLLNQGITLVKYSTREEAVKAQSALNNCVLGNTTIFSEIPSEAEVQSYLCHTGGGQLAGASGMGWSGNQSPNNNTIGPNFRGNAPFLYGGNRGVSSSEKGDSSTWNGANHPNGPSQLWSFSGSGGGGGSVWSTPQSVNERDQNVAMNCFLPVDLLGSEVM</sequence>
<proteinExistence type="predicted"/>
<feature type="compositionally biased region" description="Gly residues" evidence="2">
    <location>
        <begin position="624"/>
        <end position="653"/>
    </location>
</feature>
<dbReference type="InterPro" id="IPR012677">
    <property type="entry name" value="Nucleotide-bd_a/b_plait_sf"/>
</dbReference>
<dbReference type="InterPro" id="IPR041971">
    <property type="entry name" value="Gawky_UBA"/>
</dbReference>
<dbReference type="RefSeq" id="XP_022257434.1">
    <property type="nucleotide sequence ID" value="XM_022401726.1"/>
</dbReference>
<keyword evidence="1" id="KW-0694">RNA-binding</keyword>
<feature type="region of interest" description="Disordered" evidence="2">
    <location>
        <begin position="1590"/>
        <end position="1635"/>
    </location>
</feature>
<dbReference type="PANTHER" id="PTHR13020:SF25">
    <property type="entry name" value="PROTEIN GAWKY"/>
    <property type="match status" value="1"/>
</dbReference>
<feature type="compositionally biased region" description="Polar residues" evidence="2">
    <location>
        <begin position="1197"/>
        <end position="1207"/>
    </location>
</feature>
<dbReference type="Pfam" id="PF00076">
    <property type="entry name" value="RRM_1"/>
    <property type="match status" value="1"/>
</dbReference>
<dbReference type="InterPro" id="IPR026805">
    <property type="entry name" value="GW182_M_dom"/>
</dbReference>
<feature type="compositionally biased region" description="Low complexity" evidence="2">
    <location>
        <begin position="1274"/>
        <end position="1288"/>
    </location>
</feature>
<dbReference type="InterPro" id="IPR000504">
    <property type="entry name" value="RRM_dom"/>
</dbReference>
<feature type="compositionally biased region" description="Polar residues" evidence="2">
    <location>
        <begin position="1592"/>
        <end position="1619"/>
    </location>
</feature>
<dbReference type="PANTHER" id="PTHR13020">
    <property type="entry name" value="TRINUCLEOTIDE REPEAT-CONTAINING GENE 6"/>
    <property type="match status" value="1"/>
</dbReference>
<evidence type="ECO:0000313" key="6">
    <source>
        <dbReference type="RefSeq" id="XP_022257431.1"/>
    </source>
</evidence>